<dbReference type="Proteomes" id="UP000016922">
    <property type="component" value="Unassembled WGS sequence"/>
</dbReference>
<accession>S3DBI4</accession>
<gene>
    <name evidence="2" type="ORF">GLAREA_10801</name>
</gene>
<keyword evidence="1" id="KW-1133">Transmembrane helix</keyword>
<evidence type="ECO:0000313" key="2">
    <source>
        <dbReference type="EMBL" id="EPE35105.1"/>
    </source>
</evidence>
<dbReference type="GO" id="GO:0016740">
    <property type="term" value="F:transferase activity"/>
    <property type="evidence" value="ECO:0007669"/>
    <property type="project" value="UniProtKB-KW"/>
</dbReference>
<keyword evidence="3" id="KW-1185">Reference proteome</keyword>
<dbReference type="InterPro" id="IPR029044">
    <property type="entry name" value="Nucleotide-diphossugar_trans"/>
</dbReference>
<dbReference type="InterPro" id="IPR050587">
    <property type="entry name" value="GNT1/Glycosyltrans_8"/>
</dbReference>
<dbReference type="SUPFAM" id="SSF53448">
    <property type="entry name" value="Nucleotide-diphospho-sugar transferases"/>
    <property type="match status" value="1"/>
</dbReference>
<dbReference type="Gene3D" id="3.90.550.10">
    <property type="entry name" value="Spore Coat Polysaccharide Biosynthesis Protein SpsA, Chain A"/>
    <property type="match status" value="1"/>
</dbReference>
<dbReference type="STRING" id="1116229.S3DBI4"/>
<organism evidence="2 3">
    <name type="scientific">Glarea lozoyensis (strain ATCC 20868 / MF5171)</name>
    <dbReference type="NCBI Taxonomy" id="1116229"/>
    <lineage>
        <taxon>Eukaryota</taxon>
        <taxon>Fungi</taxon>
        <taxon>Dikarya</taxon>
        <taxon>Ascomycota</taxon>
        <taxon>Pezizomycotina</taxon>
        <taxon>Leotiomycetes</taxon>
        <taxon>Helotiales</taxon>
        <taxon>Helotiaceae</taxon>
        <taxon>Glarea</taxon>
    </lineage>
</organism>
<evidence type="ECO:0000313" key="3">
    <source>
        <dbReference type="Proteomes" id="UP000016922"/>
    </source>
</evidence>
<protein>
    <submittedName>
        <fullName evidence="2">Nucleotide-diphospho-sugar transferase</fullName>
    </submittedName>
</protein>
<dbReference type="OMA" id="MILPRWP"/>
<proteinExistence type="predicted"/>
<dbReference type="EMBL" id="KE145355">
    <property type="protein sequence ID" value="EPE35105.1"/>
    <property type="molecule type" value="Genomic_DNA"/>
</dbReference>
<name>S3DBI4_GLAL2</name>
<dbReference type="HOGENOM" id="CLU_034860_1_0_1"/>
<dbReference type="AlphaFoldDB" id="S3DBI4"/>
<keyword evidence="1" id="KW-0812">Transmembrane</keyword>
<evidence type="ECO:0000256" key="1">
    <source>
        <dbReference type="SAM" id="Phobius"/>
    </source>
</evidence>
<keyword evidence="1" id="KW-0472">Membrane</keyword>
<sequence length="385" mass="44624">MSSSRYFIRRFKRITSSSTIQLLTICFCAFLAIRWVIRHNHDDDNAEKYKTLAISVDTAKVDWFKLYYVQYVTTEEELCNALIVWSEIEEIGSRAQRMMFYPADWDLDEKDTTPSKPDELTARARLLRTAKRAYFVKLTALDVLGANHPERSQWVGSYTKLLAFGLVEWDRVLVISPDSTVLNNLDELFLFPSAPIAMPYIYRPGTEPTSWTYSSQLLLVEPNEKLFEAVKNEIKEKGSDGNDMDILSSLTSRKPLRIPQRPYHFPTSEFRQHTHTTYLTTRNSSDTWDPERIMDEAKVLQFDDSVPKPWIKAKQGIMNSNMPICRERDGFGATDCRDRAKWLGVYETFQLRRESVCGVGFEVRGEVDEDRGWDGRLDMMVEVGK</sequence>
<dbReference type="eggNOG" id="KOG1950">
    <property type="taxonomic scope" value="Eukaryota"/>
</dbReference>
<reference evidence="2 3" key="1">
    <citation type="journal article" date="2013" name="BMC Genomics">
        <title>Genomics-driven discovery of the pneumocandin biosynthetic gene cluster in the fungus Glarea lozoyensis.</title>
        <authorList>
            <person name="Chen L."/>
            <person name="Yue Q."/>
            <person name="Zhang X."/>
            <person name="Xiang M."/>
            <person name="Wang C."/>
            <person name="Li S."/>
            <person name="Che Y."/>
            <person name="Ortiz-Lopez F.J."/>
            <person name="Bills G.F."/>
            <person name="Liu X."/>
            <person name="An Z."/>
        </authorList>
    </citation>
    <scope>NUCLEOTIDE SEQUENCE [LARGE SCALE GENOMIC DNA]</scope>
    <source>
        <strain evidence="3">ATCC 20868 / MF5171</strain>
    </source>
</reference>
<dbReference type="GeneID" id="19469846"/>
<feature type="transmembrane region" description="Helical" evidence="1">
    <location>
        <begin position="20"/>
        <end position="37"/>
    </location>
</feature>
<dbReference type="OrthoDB" id="2014201at2759"/>
<keyword evidence="2" id="KW-0808">Transferase</keyword>
<dbReference type="KEGG" id="glz:GLAREA_10801"/>
<dbReference type="PANTHER" id="PTHR11183">
    <property type="entry name" value="GLYCOGENIN SUBFAMILY MEMBER"/>
    <property type="match status" value="1"/>
</dbReference>
<dbReference type="RefSeq" id="XP_008078092.1">
    <property type="nucleotide sequence ID" value="XM_008079901.1"/>
</dbReference>